<dbReference type="Pfam" id="PF00775">
    <property type="entry name" value="Dioxygenase_C"/>
    <property type="match status" value="1"/>
</dbReference>
<dbReference type="InterPro" id="IPR050770">
    <property type="entry name" value="Intradiol_RC_Dioxygenase"/>
</dbReference>
<sequence length="244" mass="26443">MGGQGDMAFTPRDWGWQPPALTPEYRTTVARAPANPLLRLPPTPSELSGPVFGHGDVAAGDNDLLHNHAAPGQSAIGERIILHGRVVDQDGRPVPGTLIEVWQANAGGRYRHRVDGYLAALDPNFAGCGRVLTGADGAYSFHTVKPGAYPWPNSANSWRPAHIHLSIFGTAFAQRLITQCYFQGDPLIPHCAIVRALPDPAARDRLVARLDLEATVPFDSVAYRFDIVLRGRAATVFENRPEGM</sequence>
<dbReference type="Proteomes" id="UP000199110">
    <property type="component" value="Unassembled WGS sequence"/>
</dbReference>
<evidence type="ECO:0000313" key="7">
    <source>
        <dbReference type="Proteomes" id="UP000199110"/>
    </source>
</evidence>
<comment type="similarity">
    <text evidence="1">Belongs to the intradiol ring-cleavage dioxygenase family.</text>
</comment>
<dbReference type="PROSITE" id="PS00083">
    <property type="entry name" value="INTRADIOL_DIOXYGENAS"/>
    <property type="match status" value="1"/>
</dbReference>
<accession>A0A1I3HE69</accession>
<dbReference type="InterPro" id="IPR012785">
    <property type="entry name" value="Protocat_dOase_b"/>
</dbReference>
<evidence type="ECO:0000313" key="6">
    <source>
        <dbReference type="EMBL" id="SFI33931.1"/>
    </source>
</evidence>
<protein>
    <submittedName>
        <fullName evidence="6">Protocatechuate 3,4-dioxygenase, beta subunit</fullName>
    </submittedName>
</protein>
<keyword evidence="2 6" id="KW-0223">Dioxygenase</keyword>
<evidence type="ECO:0000256" key="2">
    <source>
        <dbReference type="ARBA" id="ARBA00022964"/>
    </source>
</evidence>
<evidence type="ECO:0000256" key="3">
    <source>
        <dbReference type="ARBA" id="ARBA00023002"/>
    </source>
</evidence>
<dbReference type="Gene3D" id="2.60.130.10">
    <property type="entry name" value="Aromatic compound dioxygenase"/>
    <property type="match status" value="1"/>
</dbReference>
<dbReference type="SUPFAM" id="SSF49482">
    <property type="entry name" value="Aromatic compound dioxygenase"/>
    <property type="match status" value="1"/>
</dbReference>
<name>A0A1I3HE69_9RHOB</name>
<dbReference type="STRING" id="390807.SAMN04488095_0556"/>
<organism evidence="6 7">
    <name type="scientific">Jannaschia pohangensis</name>
    <dbReference type="NCBI Taxonomy" id="390807"/>
    <lineage>
        <taxon>Bacteria</taxon>
        <taxon>Pseudomonadati</taxon>
        <taxon>Pseudomonadota</taxon>
        <taxon>Alphaproteobacteria</taxon>
        <taxon>Rhodobacterales</taxon>
        <taxon>Roseobacteraceae</taxon>
        <taxon>Jannaschia</taxon>
    </lineage>
</organism>
<evidence type="ECO:0000259" key="5">
    <source>
        <dbReference type="PROSITE" id="PS00083"/>
    </source>
</evidence>
<evidence type="ECO:0000256" key="4">
    <source>
        <dbReference type="SAM" id="MobiDB-lite"/>
    </source>
</evidence>
<dbReference type="PANTHER" id="PTHR33711">
    <property type="entry name" value="DIOXYGENASE, PUTATIVE (AFU_ORTHOLOGUE AFUA_2G02910)-RELATED"/>
    <property type="match status" value="1"/>
</dbReference>
<dbReference type="InterPro" id="IPR024756">
    <property type="entry name" value="PCDO_beta_N"/>
</dbReference>
<reference evidence="6 7" key="1">
    <citation type="submission" date="2016-10" db="EMBL/GenBank/DDBJ databases">
        <authorList>
            <person name="de Groot N.N."/>
        </authorList>
    </citation>
    <scope>NUCLEOTIDE SEQUENCE [LARGE SCALE GENOMIC DNA]</scope>
    <source>
        <strain evidence="6 7">DSM 19073</strain>
    </source>
</reference>
<keyword evidence="3" id="KW-0560">Oxidoreductase</keyword>
<dbReference type="EMBL" id="FORA01000001">
    <property type="protein sequence ID" value="SFI33931.1"/>
    <property type="molecule type" value="Genomic_DNA"/>
</dbReference>
<gene>
    <name evidence="6" type="ORF">SAMN04488095_0556</name>
</gene>
<dbReference type="InterPro" id="IPR000627">
    <property type="entry name" value="Intradiol_dOase_C"/>
</dbReference>
<proteinExistence type="inferred from homology"/>
<dbReference type="PANTHER" id="PTHR33711:SF10">
    <property type="entry name" value="INTRADIOL RING-CLEAVAGE DIOXYGENASES DOMAIN-CONTAINING PROTEIN"/>
    <property type="match status" value="1"/>
</dbReference>
<feature type="region of interest" description="Disordered" evidence="4">
    <location>
        <begin position="1"/>
        <end position="20"/>
    </location>
</feature>
<dbReference type="GO" id="GO:0019619">
    <property type="term" value="P:3,4-dihydroxybenzoate catabolic process"/>
    <property type="evidence" value="ECO:0007669"/>
    <property type="project" value="InterPro"/>
</dbReference>
<dbReference type="GO" id="GO:0018578">
    <property type="term" value="F:protocatechuate 3,4-dioxygenase activity"/>
    <property type="evidence" value="ECO:0007669"/>
    <property type="project" value="InterPro"/>
</dbReference>
<dbReference type="NCBIfam" id="TIGR02422">
    <property type="entry name" value="protocat_beta"/>
    <property type="match status" value="1"/>
</dbReference>
<evidence type="ECO:0000256" key="1">
    <source>
        <dbReference type="ARBA" id="ARBA00007825"/>
    </source>
</evidence>
<feature type="domain" description="Intradiol ring-cleavage dioxygenases" evidence="5">
    <location>
        <begin position="82"/>
        <end position="110"/>
    </location>
</feature>
<dbReference type="InterPro" id="IPR015889">
    <property type="entry name" value="Intradiol_dOase_core"/>
</dbReference>
<keyword evidence="7" id="KW-1185">Reference proteome</keyword>
<dbReference type="AlphaFoldDB" id="A0A1I3HE69"/>
<dbReference type="Pfam" id="PF12391">
    <property type="entry name" value="PCDO_beta_N"/>
    <property type="match status" value="1"/>
</dbReference>
<dbReference type="GO" id="GO:0008199">
    <property type="term" value="F:ferric iron binding"/>
    <property type="evidence" value="ECO:0007669"/>
    <property type="project" value="InterPro"/>
</dbReference>